<feature type="repeat" description="PPR" evidence="3">
    <location>
        <begin position="145"/>
        <end position="179"/>
    </location>
</feature>
<dbReference type="Pfam" id="PF01535">
    <property type="entry name" value="PPR"/>
    <property type="match status" value="4"/>
</dbReference>
<dbReference type="NCBIfam" id="TIGR00756">
    <property type="entry name" value="PPR"/>
    <property type="match status" value="12"/>
</dbReference>
<comment type="similarity">
    <text evidence="1">Belongs to the PPR family. P subfamily.</text>
</comment>
<accession>A0A4U5R2C6</accession>
<proteinExistence type="inferred from homology"/>
<feature type="compositionally biased region" description="Gly residues" evidence="4">
    <location>
        <begin position="632"/>
        <end position="650"/>
    </location>
</feature>
<feature type="repeat" description="PPR" evidence="3">
    <location>
        <begin position="250"/>
        <end position="284"/>
    </location>
</feature>
<dbReference type="PANTHER" id="PTHR47933">
    <property type="entry name" value="PENTATRICOPEPTIDE REPEAT-CONTAINING PROTEIN 1, MITOCHONDRIAL"/>
    <property type="match status" value="1"/>
</dbReference>
<evidence type="ECO:0008006" key="6">
    <source>
        <dbReference type="Google" id="ProtNLM"/>
    </source>
</evidence>
<dbReference type="EMBL" id="RCHU01000045">
    <property type="protein sequence ID" value="TKS17049.1"/>
    <property type="molecule type" value="Genomic_DNA"/>
</dbReference>
<feature type="repeat" description="PPR" evidence="3">
    <location>
        <begin position="110"/>
        <end position="144"/>
    </location>
</feature>
<organism evidence="5">
    <name type="scientific">Populus alba</name>
    <name type="common">White poplar</name>
    <dbReference type="NCBI Taxonomy" id="43335"/>
    <lineage>
        <taxon>Eukaryota</taxon>
        <taxon>Viridiplantae</taxon>
        <taxon>Streptophyta</taxon>
        <taxon>Embryophyta</taxon>
        <taxon>Tracheophyta</taxon>
        <taxon>Spermatophyta</taxon>
        <taxon>Magnoliopsida</taxon>
        <taxon>eudicotyledons</taxon>
        <taxon>Gunneridae</taxon>
        <taxon>Pentapetalae</taxon>
        <taxon>rosids</taxon>
        <taxon>fabids</taxon>
        <taxon>Malpighiales</taxon>
        <taxon>Salicaceae</taxon>
        <taxon>Saliceae</taxon>
        <taxon>Populus</taxon>
    </lineage>
</organism>
<evidence type="ECO:0000256" key="1">
    <source>
        <dbReference type="ARBA" id="ARBA00007626"/>
    </source>
</evidence>
<evidence type="ECO:0000256" key="2">
    <source>
        <dbReference type="ARBA" id="ARBA00022737"/>
    </source>
</evidence>
<feature type="repeat" description="PPR" evidence="3">
    <location>
        <begin position="479"/>
        <end position="513"/>
    </location>
</feature>
<evidence type="ECO:0000256" key="3">
    <source>
        <dbReference type="PROSITE-ProRule" id="PRU00708"/>
    </source>
</evidence>
<comment type="caution">
    <text evidence="5">The sequence shown here is derived from an EMBL/GenBank/DDBJ whole genome shotgun (WGS) entry which is preliminary data.</text>
</comment>
<protein>
    <recommendedName>
        <fullName evidence="6">Pentatricopeptide repeat-containing protein</fullName>
    </recommendedName>
</protein>
<feature type="repeat" description="PPR" evidence="3">
    <location>
        <begin position="444"/>
        <end position="478"/>
    </location>
</feature>
<feature type="repeat" description="PPR" evidence="3">
    <location>
        <begin position="355"/>
        <end position="389"/>
    </location>
</feature>
<reference evidence="5" key="1">
    <citation type="submission" date="2018-10" db="EMBL/GenBank/DDBJ databases">
        <title>Population genomic analysis revealed the cold adaptation of white poplar.</title>
        <authorList>
            <person name="Liu Y.-J."/>
        </authorList>
    </citation>
    <scope>NUCLEOTIDE SEQUENCE [LARGE SCALE GENOMIC DNA]</scope>
    <source>
        <strain evidence="5">PAL-ZL1</strain>
    </source>
</reference>
<dbReference type="STRING" id="43335.A0A4U5R2C6"/>
<dbReference type="SUPFAM" id="SSF81901">
    <property type="entry name" value="HCP-like"/>
    <property type="match status" value="1"/>
</dbReference>
<sequence length="650" mass="73029">MSASLLPKHVAAVLKQQKDPLKALEMFNKVKREDGFKHSLLTYKCIIQKLGFHGNFVAMENVLAEMRMDIDNSLLEGVYIGAMKSYGRKGKVQEAVDVFERMDFYNCEPSVLSHNAIMNILVESGYFKQAHKVFLRMKNVGIVPDVYTFTIRIKSFCRTKRPHSALRLLNNMVSQGCQLNAVAYCTVVAGFYEENYRVEAYELFNDMLRIGIFPDVSTFNKLLHTLCKMGEVQESEKLLNKVLKKGMCSNLFTFNIFIKGLCRKGMLSGAMSMLDSVIREGLTPDVVTYNTLICGLCKNSNVVEAEKYLHKLVNSGLEPDGFTYNTLIDGYCKMGMIQNAEKILQGAICKGFVPDEFTYCSLINGLCQNDEIDRALALFNAALGKGLKPTVILYNMLIKGLCQEGLILQALHMMNEIGFANNGDLKGAYQLFRRMGEQYKVSHTTATYNIMINAFAEKLDLHMAEKLFLEMGAGGCAPDTYTYRVMIDGFCITGNTDSGYKFLLEMIEKGFIPSLTTFGRVINCLCVQHRVHEAVDIIHFMVHNGIVPEVVNSISEADKKVVAAPKIVVEDLLKRSCITYYAYELLYDEFLHWKWKCERSYFNNNKEEPPRFEHRTVLVKGLGCDPDSANGGAKGMGRGRGRGGSSGKIS</sequence>
<evidence type="ECO:0000256" key="4">
    <source>
        <dbReference type="SAM" id="MobiDB-lite"/>
    </source>
</evidence>
<name>A0A4U5R2C6_POPAL</name>
<feature type="repeat" description="PPR" evidence="3">
    <location>
        <begin position="514"/>
        <end position="548"/>
    </location>
</feature>
<dbReference type="Pfam" id="PF13041">
    <property type="entry name" value="PPR_2"/>
    <property type="match status" value="5"/>
</dbReference>
<feature type="repeat" description="PPR" evidence="3">
    <location>
        <begin position="180"/>
        <end position="214"/>
    </location>
</feature>
<dbReference type="InterPro" id="IPR011990">
    <property type="entry name" value="TPR-like_helical_dom_sf"/>
</dbReference>
<feature type="repeat" description="PPR" evidence="3">
    <location>
        <begin position="285"/>
        <end position="319"/>
    </location>
</feature>
<feature type="region of interest" description="Disordered" evidence="4">
    <location>
        <begin position="625"/>
        <end position="650"/>
    </location>
</feature>
<dbReference type="InterPro" id="IPR002885">
    <property type="entry name" value="PPR_rpt"/>
</dbReference>
<dbReference type="InterPro" id="IPR051240">
    <property type="entry name" value="Mito_RNA-Proc/Resp"/>
</dbReference>
<dbReference type="PANTHER" id="PTHR47933:SF11">
    <property type="entry name" value="PENTATRICOPEPTIDE REPEAT-CONTAINING PROTEIN 2"/>
    <property type="match status" value="1"/>
</dbReference>
<evidence type="ECO:0000313" key="5">
    <source>
        <dbReference type="EMBL" id="TKS17049.1"/>
    </source>
</evidence>
<dbReference type="AlphaFoldDB" id="A0A4U5R2C6"/>
<feature type="repeat" description="PPR" evidence="3">
    <location>
        <begin position="320"/>
        <end position="354"/>
    </location>
</feature>
<keyword evidence="2" id="KW-0677">Repeat</keyword>
<feature type="repeat" description="PPR" evidence="3">
    <location>
        <begin position="215"/>
        <end position="249"/>
    </location>
</feature>
<dbReference type="Gene3D" id="1.25.40.10">
    <property type="entry name" value="Tetratricopeptide repeat domain"/>
    <property type="match status" value="5"/>
</dbReference>
<dbReference type="GO" id="GO:0003729">
    <property type="term" value="F:mRNA binding"/>
    <property type="evidence" value="ECO:0007669"/>
    <property type="project" value="TreeGrafter"/>
</dbReference>
<feature type="repeat" description="PPR" evidence="3">
    <location>
        <begin position="75"/>
        <end position="109"/>
    </location>
</feature>
<dbReference type="PROSITE" id="PS51375">
    <property type="entry name" value="PPR"/>
    <property type="match status" value="12"/>
</dbReference>
<gene>
    <name evidence="5" type="ORF">D5086_0000018800</name>
</gene>